<dbReference type="AlphaFoldDB" id="A0A7M2WZJ7"/>
<feature type="domain" description="Glucose/Sorbosone dehydrogenase" evidence="2">
    <location>
        <begin position="36"/>
        <end position="346"/>
    </location>
</feature>
<feature type="signal peptide" evidence="1">
    <location>
        <begin position="1"/>
        <end position="22"/>
    </location>
</feature>
<dbReference type="PANTHER" id="PTHR19328">
    <property type="entry name" value="HEDGEHOG-INTERACTING PROTEIN"/>
    <property type="match status" value="1"/>
</dbReference>
<evidence type="ECO:0000313" key="3">
    <source>
        <dbReference type="EMBL" id="QOV90794.1"/>
    </source>
</evidence>
<dbReference type="Proteomes" id="UP000593765">
    <property type="component" value="Chromosome"/>
</dbReference>
<dbReference type="InterPro" id="IPR011042">
    <property type="entry name" value="6-blade_b-propeller_TolB-like"/>
</dbReference>
<gene>
    <name evidence="3" type="ORF">IPV69_05400</name>
</gene>
<protein>
    <submittedName>
        <fullName evidence="3">PQQ-dependent sugar dehydrogenase</fullName>
    </submittedName>
</protein>
<dbReference type="Pfam" id="PF07995">
    <property type="entry name" value="GSDH"/>
    <property type="match status" value="1"/>
</dbReference>
<dbReference type="PANTHER" id="PTHR19328:SF75">
    <property type="entry name" value="ALDOSE SUGAR DEHYDROGENASE YLII"/>
    <property type="match status" value="1"/>
</dbReference>
<evidence type="ECO:0000313" key="4">
    <source>
        <dbReference type="Proteomes" id="UP000593765"/>
    </source>
</evidence>
<evidence type="ECO:0000259" key="2">
    <source>
        <dbReference type="Pfam" id="PF07995"/>
    </source>
</evidence>
<keyword evidence="4" id="KW-1185">Reference proteome</keyword>
<dbReference type="EMBL" id="CP063458">
    <property type="protein sequence ID" value="QOV90794.1"/>
    <property type="molecule type" value="Genomic_DNA"/>
</dbReference>
<proteinExistence type="predicted"/>
<keyword evidence="1" id="KW-0732">Signal</keyword>
<organism evidence="3 4">
    <name type="scientific">Humisphaera borealis</name>
    <dbReference type="NCBI Taxonomy" id="2807512"/>
    <lineage>
        <taxon>Bacteria</taxon>
        <taxon>Pseudomonadati</taxon>
        <taxon>Planctomycetota</taxon>
        <taxon>Phycisphaerae</taxon>
        <taxon>Tepidisphaerales</taxon>
        <taxon>Tepidisphaeraceae</taxon>
        <taxon>Humisphaera</taxon>
    </lineage>
</organism>
<dbReference type="InterPro" id="IPR012938">
    <property type="entry name" value="Glc/Sorbosone_DH"/>
</dbReference>
<accession>A0A7M2WZJ7</accession>
<dbReference type="Gene3D" id="2.120.10.30">
    <property type="entry name" value="TolB, C-terminal domain"/>
    <property type="match status" value="1"/>
</dbReference>
<dbReference type="KEGG" id="hbs:IPV69_05400"/>
<reference evidence="3 4" key="1">
    <citation type="submission" date="2020-10" db="EMBL/GenBank/DDBJ databases">
        <title>Wide distribution of Phycisphaera-like planctomycetes from WD2101 soil group in peatlands and genome analysis of the first cultivated representative.</title>
        <authorList>
            <person name="Dedysh S.N."/>
            <person name="Beletsky A.V."/>
            <person name="Ivanova A."/>
            <person name="Kulichevskaya I.S."/>
            <person name="Suzina N.E."/>
            <person name="Philippov D.A."/>
            <person name="Rakitin A.L."/>
            <person name="Mardanov A.V."/>
            <person name="Ravin N.V."/>
        </authorList>
    </citation>
    <scope>NUCLEOTIDE SEQUENCE [LARGE SCALE GENOMIC DNA]</scope>
    <source>
        <strain evidence="3 4">M1803</strain>
    </source>
</reference>
<dbReference type="InterPro" id="IPR011041">
    <property type="entry name" value="Quinoprot_gluc/sorb_DH_b-prop"/>
</dbReference>
<evidence type="ECO:0000256" key="1">
    <source>
        <dbReference type="SAM" id="SignalP"/>
    </source>
</evidence>
<dbReference type="RefSeq" id="WP_206293897.1">
    <property type="nucleotide sequence ID" value="NZ_CP063458.1"/>
</dbReference>
<name>A0A7M2WZJ7_9BACT</name>
<feature type="chain" id="PRO_5034188854" evidence="1">
    <location>
        <begin position="23"/>
        <end position="393"/>
    </location>
</feature>
<dbReference type="SUPFAM" id="SSF50952">
    <property type="entry name" value="Soluble quinoprotein glucose dehydrogenase"/>
    <property type="match status" value="1"/>
</dbReference>
<sequence>MARLNPFGIVLALIALAIPAAAEDVPRIKLEKVVQLDKPVEVRHDPAGRLFMVEQTGRALMFENGKVVEEPYLDLSEKVYVAFECGLLGIAFHPKFQSNGLLYASYTTGQLKPGEKEPAVRSVVSEFKVDPKARRVDLATERVVFTLDQPFPNHNGGQIQFGPDGLMYFGFGDGGKGNDTLNAGQDPATWLGKILRIDPTPDPVAKTAYTVPKDNPFVGKEGWKPEIWALGQRNPWRFSFDRQTGDLWAADVGQDIWEEVNLIVKGGNYGWRIREGSHDLWPATPTTTPLIDPVFEYYHDRRAASITGGYVYRGKKIPALQGWYVCGDYSYGTLFGFKYDGKKLSGSGVIVNPQTADRAAGQRPTQPSGFGEDIDGELYMCDINGWVYRIVAP</sequence>